<evidence type="ECO:0000313" key="1">
    <source>
        <dbReference type="EMBL" id="KAK6746725.1"/>
    </source>
</evidence>
<sequence length="137" mass="15174">MAETYISGGDARNIADIDSDFNKIVDDDNFGQMILNVGESLQGYQSSPESSITCCGPPFVVVFMGQRSNDSIQDGYTNLHSKGYELLAIDMTTDTIAPTLTPIFGEKNVKSYTGTLNDLTDWIQNRICRLKYSELLK</sequence>
<dbReference type="EMBL" id="JAVFWL010000004">
    <property type="protein sequence ID" value="KAK6746725.1"/>
    <property type="molecule type" value="Genomic_DNA"/>
</dbReference>
<accession>A0ABR1D935</accession>
<keyword evidence="2" id="KW-1185">Reference proteome</keyword>
<reference evidence="1 2" key="1">
    <citation type="submission" date="2023-08" db="EMBL/GenBank/DDBJ databases">
        <title>A Necator americanus chromosomal reference genome.</title>
        <authorList>
            <person name="Ilik V."/>
            <person name="Petrzelkova K.J."/>
            <person name="Pardy F."/>
            <person name="Fuh T."/>
            <person name="Niatou-Singa F.S."/>
            <person name="Gouil Q."/>
            <person name="Baker L."/>
            <person name="Ritchie M.E."/>
            <person name="Jex A.R."/>
            <person name="Gazzola D."/>
            <person name="Li H."/>
            <person name="Toshio Fujiwara R."/>
            <person name="Zhan B."/>
            <person name="Aroian R.V."/>
            <person name="Pafco B."/>
            <person name="Schwarz E.M."/>
        </authorList>
    </citation>
    <scope>NUCLEOTIDE SEQUENCE [LARGE SCALE GENOMIC DNA]</scope>
    <source>
        <strain evidence="1 2">Aroian</strain>
        <tissue evidence="1">Whole animal</tissue>
    </source>
</reference>
<gene>
    <name evidence="1" type="primary">Necator_chrIV.g13451</name>
    <name evidence="1" type="ORF">RB195_000160</name>
</gene>
<proteinExistence type="predicted"/>
<comment type="caution">
    <text evidence="1">The sequence shown here is derived from an EMBL/GenBank/DDBJ whole genome shotgun (WGS) entry which is preliminary data.</text>
</comment>
<protein>
    <submittedName>
        <fullName evidence="1">Uncharacterized protein</fullName>
    </submittedName>
</protein>
<evidence type="ECO:0000313" key="2">
    <source>
        <dbReference type="Proteomes" id="UP001303046"/>
    </source>
</evidence>
<dbReference type="Proteomes" id="UP001303046">
    <property type="component" value="Unassembled WGS sequence"/>
</dbReference>
<organism evidence="1 2">
    <name type="scientific">Necator americanus</name>
    <name type="common">Human hookworm</name>
    <dbReference type="NCBI Taxonomy" id="51031"/>
    <lineage>
        <taxon>Eukaryota</taxon>
        <taxon>Metazoa</taxon>
        <taxon>Ecdysozoa</taxon>
        <taxon>Nematoda</taxon>
        <taxon>Chromadorea</taxon>
        <taxon>Rhabditida</taxon>
        <taxon>Rhabditina</taxon>
        <taxon>Rhabditomorpha</taxon>
        <taxon>Strongyloidea</taxon>
        <taxon>Ancylostomatidae</taxon>
        <taxon>Bunostominae</taxon>
        <taxon>Necator</taxon>
    </lineage>
</organism>
<name>A0ABR1D935_NECAM</name>